<organism evidence="3 4">
    <name type="scientific">Sedimentitalea nanhaiensis</name>
    <dbReference type="NCBI Taxonomy" id="999627"/>
    <lineage>
        <taxon>Bacteria</taxon>
        <taxon>Pseudomonadati</taxon>
        <taxon>Pseudomonadota</taxon>
        <taxon>Alphaproteobacteria</taxon>
        <taxon>Rhodobacterales</taxon>
        <taxon>Paracoccaceae</taxon>
        <taxon>Sedimentitalea</taxon>
    </lineage>
</organism>
<dbReference type="eggNOG" id="ENOG5032K0W">
    <property type="taxonomic scope" value="Bacteria"/>
</dbReference>
<keyword evidence="2" id="KW-0812">Transmembrane</keyword>
<evidence type="ECO:0000313" key="4">
    <source>
        <dbReference type="Proteomes" id="UP000182466"/>
    </source>
</evidence>
<dbReference type="STRING" id="999627.SAMN05216236_113100"/>
<evidence type="ECO:0000256" key="1">
    <source>
        <dbReference type="SAM" id="MobiDB-lite"/>
    </source>
</evidence>
<proteinExistence type="predicted"/>
<keyword evidence="2" id="KW-1133">Transmembrane helix</keyword>
<feature type="transmembrane region" description="Helical" evidence="2">
    <location>
        <begin position="142"/>
        <end position="161"/>
    </location>
</feature>
<keyword evidence="2" id="KW-0472">Membrane</keyword>
<keyword evidence="4" id="KW-1185">Reference proteome</keyword>
<name>A0A1I7C1B7_9RHOB</name>
<sequence>MQPDCINAGRPVRPQNKSYPAGGIHRRQSAPASALDRGQRGVIVAPPSGNTPPPETAEYQVLHKGFDTFAVSIQANIPSDLFDHLEGEKERADKDRQDVLVDYNGVQLHLKAHGGNGYRFIASGGPYGATWFFKKPNTRDKWGIRVSFGSFYLAFFGIAAARQHLDDTLARLGVRFTDDDVSISRVDFCVDVLAPGFDLAPEQFVMHSGANRRDYVTGFDKSVNGKSGRVTSVTIGGPRNRQVIIYDKRREIIASGKDHWWTIWNHSLKRQGLPPLDPNAPENSIWRVEFRAGKDLLKDTWNIRTWAQFYDRFGDLCRHSGEVVRYATPSPTDPNRARWPNHPLWETVCADMNDDLCDMRSGCDPNPMKEVHREQHISVLTRNILGSTITLAALRGIGQEGLETFFSVTAKDLSGMVRKSPEKTAKQLENAKNRYVFLDAR</sequence>
<accession>A0A1I7C1B7</accession>
<feature type="region of interest" description="Disordered" evidence="1">
    <location>
        <begin position="1"/>
        <end position="38"/>
    </location>
</feature>
<evidence type="ECO:0000256" key="2">
    <source>
        <dbReference type="SAM" id="Phobius"/>
    </source>
</evidence>
<gene>
    <name evidence="3" type="ORF">SAMN05216236_113100</name>
</gene>
<dbReference type="Proteomes" id="UP000182466">
    <property type="component" value="Unassembled WGS sequence"/>
</dbReference>
<dbReference type="EMBL" id="FPAW01000013">
    <property type="protein sequence ID" value="SFT93195.1"/>
    <property type="molecule type" value="Genomic_DNA"/>
</dbReference>
<protein>
    <submittedName>
        <fullName evidence="3">Uncharacterized protein</fullName>
    </submittedName>
</protein>
<reference evidence="3 4" key="1">
    <citation type="submission" date="2016-10" db="EMBL/GenBank/DDBJ databases">
        <authorList>
            <person name="de Groot N.N."/>
        </authorList>
    </citation>
    <scope>NUCLEOTIDE SEQUENCE [LARGE SCALE GENOMIC DNA]</scope>
    <source>
        <strain evidence="3 4">CGMCC 1.10959</strain>
    </source>
</reference>
<dbReference type="AlphaFoldDB" id="A0A1I7C1B7"/>
<evidence type="ECO:0000313" key="3">
    <source>
        <dbReference type="EMBL" id="SFT93195.1"/>
    </source>
</evidence>